<dbReference type="EMBL" id="CP053921">
    <property type="protein sequence ID" value="QKG71122.1"/>
    <property type="molecule type" value="Genomic_DNA"/>
</dbReference>
<reference evidence="2 3" key="1">
    <citation type="submission" date="2020-05" db="EMBL/GenBank/DDBJ databases">
        <title>Erythrobacter mangrovi sp. nov., isolated from rhizosphere soil of mangrove plant (Kandelia candel).</title>
        <authorList>
            <person name="Ye Y.H."/>
        </authorList>
    </citation>
    <scope>NUCLEOTIDE SEQUENCE [LARGE SCALE GENOMIC DNA]</scope>
    <source>
        <strain evidence="2 3">EB310</strain>
    </source>
</reference>
<name>A0A7D4BG36_9SPHN</name>
<feature type="transmembrane region" description="Helical" evidence="1">
    <location>
        <begin position="12"/>
        <end position="34"/>
    </location>
</feature>
<evidence type="ECO:0000313" key="3">
    <source>
        <dbReference type="Proteomes" id="UP000504693"/>
    </source>
</evidence>
<dbReference type="Proteomes" id="UP000504693">
    <property type="component" value="Chromosome"/>
</dbReference>
<evidence type="ECO:0000256" key="1">
    <source>
        <dbReference type="SAM" id="Phobius"/>
    </source>
</evidence>
<keyword evidence="3" id="KW-1185">Reference proteome</keyword>
<keyword evidence="1" id="KW-1133">Transmembrane helix</keyword>
<dbReference type="AlphaFoldDB" id="A0A7D4BG36"/>
<dbReference type="KEGG" id="emv:HQR01_06870"/>
<proteinExistence type="predicted"/>
<keyword evidence="1" id="KW-0472">Membrane</keyword>
<sequence length="208" mass="21777">MLGTLRVTGKRWGILLLGVAIAAATIPIIATTLAGQWDKGLISRATVPNYNRFRLPERIDSAPSANSATGEVAQVIAESAEEAAPVNSAVPGSGAPAPTAAQQPPSAFIPIEFDILTPGVGDEAVGGEAIIVRKSVRMGQKEIGSLPVHVDTESRLLVDARDVRGLLEQADLSGTVRGSGLVSFSDLRRMGIDLRYDPTTDSVLLATR</sequence>
<keyword evidence="1" id="KW-0812">Transmembrane</keyword>
<dbReference type="RefSeq" id="WP_173213777.1">
    <property type="nucleotide sequence ID" value="NZ_CP053921.1"/>
</dbReference>
<evidence type="ECO:0000313" key="2">
    <source>
        <dbReference type="EMBL" id="QKG71122.1"/>
    </source>
</evidence>
<organism evidence="2 3">
    <name type="scientific">Erythrobacter mangrovi</name>
    <dbReference type="NCBI Taxonomy" id="2739433"/>
    <lineage>
        <taxon>Bacteria</taxon>
        <taxon>Pseudomonadati</taxon>
        <taxon>Pseudomonadota</taxon>
        <taxon>Alphaproteobacteria</taxon>
        <taxon>Sphingomonadales</taxon>
        <taxon>Erythrobacteraceae</taxon>
        <taxon>Erythrobacter/Porphyrobacter group</taxon>
        <taxon>Erythrobacter</taxon>
    </lineage>
</organism>
<protein>
    <submittedName>
        <fullName evidence="2">Uncharacterized protein</fullName>
    </submittedName>
</protein>
<accession>A0A7D4BG36</accession>
<gene>
    <name evidence="2" type="ORF">HQR01_06870</name>
</gene>